<feature type="non-terminal residue" evidence="3">
    <location>
        <position position="1"/>
    </location>
</feature>
<organism evidence="3">
    <name type="scientific">Schistocephalus solidus</name>
    <name type="common">Tapeworm</name>
    <dbReference type="NCBI Taxonomy" id="70667"/>
    <lineage>
        <taxon>Eukaryota</taxon>
        <taxon>Metazoa</taxon>
        <taxon>Spiralia</taxon>
        <taxon>Lophotrochozoa</taxon>
        <taxon>Platyhelminthes</taxon>
        <taxon>Cestoda</taxon>
        <taxon>Eucestoda</taxon>
        <taxon>Diphyllobothriidea</taxon>
        <taxon>Diphyllobothriidae</taxon>
        <taxon>Schistocephalus</taxon>
    </lineage>
</organism>
<name>A0A0X3Q2W4_SCHSO</name>
<dbReference type="InterPro" id="IPR050991">
    <property type="entry name" value="ECM_Regulatory_Proteins"/>
</dbReference>
<evidence type="ECO:0000256" key="1">
    <source>
        <dbReference type="ARBA" id="ARBA00022737"/>
    </source>
</evidence>
<dbReference type="Pfam" id="PF00041">
    <property type="entry name" value="fn3"/>
    <property type="match status" value="2"/>
</dbReference>
<gene>
    <name evidence="3" type="primary">IGDC4</name>
    <name evidence="3" type="ORF">TR88097</name>
</gene>
<dbReference type="AlphaFoldDB" id="A0A0X3Q2W4"/>
<dbReference type="PROSITE" id="PS50853">
    <property type="entry name" value="FN3"/>
    <property type="match status" value="3"/>
</dbReference>
<accession>A0A0X3Q2W4</accession>
<protein>
    <submittedName>
        <fullName evidence="3">Immunoglobulin superfamily DCC subclass member 4</fullName>
    </submittedName>
</protein>
<proteinExistence type="predicted"/>
<feature type="domain" description="Fibronectin type-III" evidence="2">
    <location>
        <begin position="147"/>
        <end position="235"/>
    </location>
</feature>
<feature type="domain" description="Fibronectin type-III" evidence="2">
    <location>
        <begin position="55"/>
        <end position="143"/>
    </location>
</feature>
<dbReference type="PANTHER" id="PTHR46708">
    <property type="entry name" value="TENASCIN"/>
    <property type="match status" value="1"/>
</dbReference>
<dbReference type="CDD" id="cd00063">
    <property type="entry name" value="FN3"/>
    <property type="match status" value="2"/>
</dbReference>
<dbReference type="InterPro" id="IPR013783">
    <property type="entry name" value="Ig-like_fold"/>
</dbReference>
<sequence length="404" mass="45208">PDVPKIIVDKNSLAIDKLKPNTSYKFMVYLRDKHGILKTPSADTLIQTQPPDDNNPTDLNAEIYRHNRIDLEWKAAANAYCEILTYTILCTSHPGISYTTNGMRYAIVNLLPMTSYTFTVQSTKADGTFYPGAPVVGKSTWNEDKNNPSDVIVEFLTPRSIRLSWEAPAKRDQTPTLYKIVTNSDKKNAQETELTTMDIQNLSPSTEYVFTVYATPDRVFMLQPGAYVKTKTPDEDAEYTYQATAVSEAAEQMTINWNGDKLIGGQQFEVLTMPADVEPATTNQQFIVIDALDPSKSYEFTVFCIKENKKTPIAYTRGQVLPRGSSPTCQGGCDGSPEKTYKVTSQIKGLGKVNLYWTDGYTTLTETVRFLIETTPPDVPKIIVDKNSLAIDKLKPNTSYKFMV</sequence>
<reference evidence="3" key="1">
    <citation type="submission" date="2016-01" db="EMBL/GenBank/DDBJ databases">
        <title>Reference transcriptome for the parasite Schistocephalus solidus: insights into the molecular evolution of parasitism.</title>
        <authorList>
            <person name="Hebert F.O."/>
            <person name="Grambauer S."/>
            <person name="Barber I."/>
            <person name="Landry C.R."/>
            <person name="Aubin-Horth N."/>
        </authorList>
    </citation>
    <scope>NUCLEOTIDE SEQUENCE</scope>
</reference>
<dbReference type="SMART" id="SM00060">
    <property type="entry name" value="FN3"/>
    <property type="match status" value="2"/>
</dbReference>
<evidence type="ECO:0000313" key="3">
    <source>
        <dbReference type="EMBL" id="JAP55112.1"/>
    </source>
</evidence>
<dbReference type="PANTHER" id="PTHR46708:SF2">
    <property type="entry name" value="FIBRONECTIN TYPE-III DOMAIN-CONTAINING PROTEIN"/>
    <property type="match status" value="1"/>
</dbReference>
<feature type="domain" description="Fibronectin type-III" evidence="2">
    <location>
        <begin position="1"/>
        <end position="51"/>
    </location>
</feature>
<dbReference type="EMBL" id="GEEE01008113">
    <property type="protein sequence ID" value="JAP55112.1"/>
    <property type="molecule type" value="Transcribed_RNA"/>
</dbReference>
<dbReference type="Gene3D" id="2.60.40.10">
    <property type="entry name" value="Immunoglobulins"/>
    <property type="match status" value="2"/>
</dbReference>
<keyword evidence="1" id="KW-0677">Repeat</keyword>
<dbReference type="InterPro" id="IPR036116">
    <property type="entry name" value="FN3_sf"/>
</dbReference>
<feature type="non-terminal residue" evidence="3">
    <location>
        <position position="404"/>
    </location>
</feature>
<dbReference type="SUPFAM" id="SSF49265">
    <property type="entry name" value="Fibronectin type III"/>
    <property type="match status" value="2"/>
</dbReference>
<dbReference type="InterPro" id="IPR003961">
    <property type="entry name" value="FN3_dom"/>
</dbReference>
<evidence type="ECO:0000259" key="2">
    <source>
        <dbReference type="PROSITE" id="PS50853"/>
    </source>
</evidence>